<evidence type="ECO:0000259" key="2">
    <source>
        <dbReference type="Pfam" id="PF04892"/>
    </source>
</evidence>
<proteinExistence type="predicted"/>
<organism evidence="3 4">
    <name type="scientific">Paenibacillus hunanensis</name>
    <dbReference type="NCBI Taxonomy" id="539262"/>
    <lineage>
        <taxon>Bacteria</taxon>
        <taxon>Bacillati</taxon>
        <taxon>Bacillota</taxon>
        <taxon>Bacilli</taxon>
        <taxon>Bacillales</taxon>
        <taxon>Paenibacillaceae</taxon>
        <taxon>Paenibacillus</taxon>
    </lineage>
</organism>
<evidence type="ECO:0000256" key="1">
    <source>
        <dbReference type="SAM" id="Phobius"/>
    </source>
</evidence>
<dbReference type="Proteomes" id="UP001185028">
    <property type="component" value="Unassembled WGS sequence"/>
</dbReference>
<reference evidence="3 4" key="1">
    <citation type="submission" date="2023-07" db="EMBL/GenBank/DDBJ databases">
        <title>Genomic Encyclopedia of Type Strains, Phase IV (KMG-IV): sequencing the most valuable type-strain genomes for metagenomic binning, comparative biology and taxonomic classification.</title>
        <authorList>
            <person name="Goeker M."/>
        </authorList>
    </citation>
    <scope>NUCLEOTIDE SEQUENCE [LARGE SCALE GENOMIC DNA]</scope>
    <source>
        <strain evidence="3 4">DSM 22170</strain>
    </source>
</reference>
<evidence type="ECO:0000313" key="4">
    <source>
        <dbReference type="Proteomes" id="UP001185028"/>
    </source>
</evidence>
<dbReference type="InterPro" id="IPR016747">
    <property type="entry name" value="Phosphotransbutyrylase"/>
</dbReference>
<dbReference type="EMBL" id="JAVDQH010000003">
    <property type="protein sequence ID" value="MDR6243288.1"/>
    <property type="molecule type" value="Genomic_DNA"/>
</dbReference>
<dbReference type="Pfam" id="PF04892">
    <property type="entry name" value="VanZ"/>
    <property type="match status" value="1"/>
</dbReference>
<gene>
    <name evidence="3" type="ORF">JOC58_001173</name>
</gene>
<keyword evidence="1" id="KW-1133">Transmembrane helix</keyword>
<feature type="transmembrane region" description="Helical" evidence="1">
    <location>
        <begin position="21"/>
        <end position="39"/>
    </location>
</feature>
<dbReference type="RefSeq" id="WP_188775225.1">
    <property type="nucleotide sequence ID" value="NZ_BMMB01000004.1"/>
</dbReference>
<keyword evidence="4" id="KW-1185">Reference proteome</keyword>
<keyword evidence="1" id="KW-0812">Transmembrane</keyword>
<sequence length="176" mass="20221">MRSDLPFYASQSSRRIRPIPLLIWSLLTIGWMVFIFMMSNQPYQEQDVKPLLASWIAEPSLAAITPMIEFSYGGYTVSGSEPYAFWEFFIRKGGHVSEFALLTFLLVRVGSSLTRSTYMPLIWAAIIAYGYAATDEWHQTWIAGRTGHFSDTLIDAIGIVLVMIVYAFVRYRRQRK</sequence>
<evidence type="ECO:0000313" key="3">
    <source>
        <dbReference type="EMBL" id="MDR6243288.1"/>
    </source>
</evidence>
<feature type="domain" description="VanZ-like" evidence="2">
    <location>
        <begin position="26"/>
        <end position="169"/>
    </location>
</feature>
<name>A0ABU1IVJ1_9BACL</name>
<feature type="transmembrane region" description="Helical" evidence="1">
    <location>
        <begin position="152"/>
        <end position="169"/>
    </location>
</feature>
<accession>A0ABU1IVJ1</accession>
<protein>
    <submittedName>
        <fullName evidence="3">VanZ family protein</fullName>
    </submittedName>
</protein>
<dbReference type="NCBIfam" id="NF037970">
    <property type="entry name" value="vanZ_1"/>
    <property type="match status" value="1"/>
</dbReference>
<comment type="caution">
    <text evidence="3">The sequence shown here is derived from an EMBL/GenBank/DDBJ whole genome shotgun (WGS) entry which is preliminary data.</text>
</comment>
<dbReference type="PIRSF" id="PIRSF019083">
    <property type="entry name" value="UCP019083_VanZ"/>
    <property type="match status" value="1"/>
</dbReference>
<keyword evidence="1" id="KW-0472">Membrane</keyword>
<dbReference type="InterPro" id="IPR006976">
    <property type="entry name" value="VanZ-like"/>
</dbReference>